<comment type="caution">
    <text evidence="1">The sequence shown here is derived from an EMBL/GenBank/DDBJ whole genome shotgun (WGS) entry which is preliminary data.</text>
</comment>
<dbReference type="AlphaFoldDB" id="A0A9W4SZD9"/>
<sequence length="68" mass="8015">LLIKSQGFFQKVAYDDDDLEWYDLRECDNSMEVGEISEQVTDFLSEEELVQHKYLIKIVRLSPAETML</sequence>
<feature type="non-terminal residue" evidence="1">
    <location>
        <position position="68"/>
    </location>
</feature>
<proteinExistence type="predicted"/>
<name>A0A9W4SZD9_9GLOM</name>
<organism evidence="1 2">
    <name type="scientific">Funneliformis geosporum</name>
    <dbReference type="NCBI Taxonomy" id="1117311"/>
    <lineage>
        <taxon>Eukaryota</taxon>
        <taxon>Fungi</taxon>
        <taxon>Fungi incertae sedis</taxon>
        <taxon>Mucoromycota</taxon>
        <taxon>Glomeromycotina</taxon>
        <taxon>Glomeromycetes</taxon>
        <taxon>Glomerales</taxon>
        <taxon>Glomeraceae</taxon>
        <taxon>Funneliformis</taxon>
    </lineage>
</organism>
<protein>
    <submittedName>
        <fullName evidence="1">4129_t:CDS:1</fullName>
    </submittedName>
</protein>
<accession>A0A9W4SZD9</accession>
<evidence type="ECO:0000313" key="1">
    <source>
        <dbReference type="EMBL" id="CAI2186937.1"/>
    </source>
</evidence>
<gene>
    <name evidence="1" type="ORF">FWILDA_LOCUS12826</name>
</gene>
<dbReference type="Proteomes" id="UP001153678">
    <property type="component" value="Unassembled WGS sequence"/>
</dbReference>
<reference evidence="1" key="1">
    <citation type="submission" date="2022-08" db="EMBL/GenBank/DDBJ databases">
        <authorList>
            <person name="Kallberg Y."/>
            <person name="Tangrot J."/>
            <person name="Rosling A."/>
        </authorList>
    </citation>
    <scope>NUCLEOTIDE SEQUENCE</scope>
    <source>
        <strain evidence="1">Wild A</strain>
    </source>
</reference>
<evidence type="ECO:0000313" key="2">
    <source>
        <dbReference type="Proteomes" id="UP001153678"/>
    </source>
</evidence>
<keyword evidence="2" id="KW-1185">Reference proteome</keyword>
<dbReference type="EMBL" id="CAMKVN010004377">
    <property type="protein sequence ID" value="CAI2186937.1"/>
    <property type="molecule type" value="Genomic_DNA"/>
</dbReference>